<feature type="domain" description="Lipase" evidence="3">
    <location>
        <begin position="1149"/>
        <end position="1191"/>
    </location>
</feature>
<dbReference type="AlphaFoldDB" id="A0A6H5I0F0"/>
<evidence type="ECO:0000256" key="1">
    <source>
        <dbReference type="PROSITE-ProRule" id="PRU00023"/>
    </source>
</evidence>
<dbReference type="PANTHER" id="PTHR24118">
    <property type="entry name" value="POTE ANKYRIN DOMAIN"/>
    <property type="match status" value="1"/>
</dbReference>
<dbReference type="Pfam" id="PF00151">
    <property type="entry name" value="Lipase"/>
    <property type="match status" value="1"/>
</dbReference>
<dbReference type="Gene3D" id="3.40.50.1820">
    <property type="entry name" value="alpha/beta hydrolase"/>
    <property type="match status" value="1"/>
</dbReference>
<dbReference type="PROSITE" id="PS50088">
    <property type="entry name" value="ANK_REPEAT"/>
    <property type="match status" value="3"/>
</dbReference>
<feature type="compositionally biased region" description="Polar residues" evidence="2">
    <location>
        <begin position="675"/>
        <end position="685"/>
    </location>
</feature>
<feature type="region of interest" description="Disordered" evidence="2">
    <location>
        <begin position="653"/>
        <end position="804"/>
    </location>
</feature>
<dbReference type="Proteomes" id="UP000479190">
    <property type="component" value="Unassembled WGS sequence"/>
</dbReference>
<feature type="compositionally biased region" description="Low complexity" evidence="2">
    <location>
        <begin position="773"/>
        <end position="791"/>
    </location>
</feature>
<feature type="compositionally biased region" description="Basic and acidic residues" evidence="2">
    <location>
        <begin position="653"/>
        <end position="674"/>
    </location>
</feature>
<feature type="repeat" description="ANK" evidence="1">
    <location>
        <begin position="105"/>
        <end position="129"/>
    </location>
</feature>
<feature type="repeat" description="ANK" evidence="1">
    <location>
        <begin position="179"/>
        <end position="211"/>
    </location>
</feature>
<protein>
    <recommendedName>
        <fullName evidence="3">Lipase domain-containing protein</fullName>
    </recommendedName>
</protein>
<dbReference type="PANTHER" id="PTHR24118:SF99">
    <property type="entry name" value="POTE ANKYRIN DOMAIN FAMILY MEMBER 3C-RELATED"/>
    <property type="match status" value="1"/>
</dbReference>
<dbReference type="SUPFAM" id="SSF48403">
    <property type="entry name" value="Ankyrin repeat"/>
    <property type="match status" value="1"/>
</dbReference>
<dbReference type="InterPro" id="IPR036770">
    <property type="entry name" value="Ankyrin_rpt-contain_sf"/>
</dbReference>
<feature type="repeat" description="ANK" evidence="1">
    <location>
        <begin position="252"/>
        <end position="284"/>
    </location>
</feature>
<feature type="compositionally biased region" description="Basic and acidic residues" evidence="2">
    <location>
        <begin position="702"/>
        <end position="715"/>
    </location>
</feature>
<dbReference type="InterPro" id="IPR029058">
    <property type="entry name" value="AB_hydrolase_fold"/>
</dbReference>
<dbReference type="InterPro" id="IPR013818">
    <property type="entry name" value="Lipase"/>
</dbReference>
<evidence type="ECO:0000256" key="2">
    <source>
        <dbReference type="SAM" id="MobiDB-lite"/>
    </source>
</evidence>
<organism evidence="4 5">
    <name type="scientific">Trichogramma brassicae</name>
    <dbReference type="NCBI Taxonomy" id="86971"/>
    <lineage>
        <taxon>Eukaryota</taxon>
        <taxon>Metazoa</taxon>
        <taxon>Ecdysozoa</taxon>
        <taxon>Arthropoda</taxon>
        <taxon>Hexapoda</taxon>
        <taxon>Insecta</taxon>
        <taxon>Pterygota</taxon>
        <taxon>Neoptera</taxon>
        <taxon>Endopterygota</taxon>
        <taxon>Hymenoptera</taxon>
        <taxon>Apocrita</taxon>
        <taxon>Proctotrupomorpha</taxon>
        <taxon>Chalcidoidea</taxon>
        <taxon>Trichogrammatidae</taxon>
        <taxon>Trichogramma</taxon>
    </lineage>
</organism>
<proteinExistence type="predicted"/>
<dbReference type="GO" id="GO:0016298">
    <property type="term" value="F:lipase activity"/>
    <property type="evidence" value="ECO:0007669"/>
    <property type="project" value="InterPro"/>
</dbReference>
<dbReference type="SMART" id="SM00248">
    <property type="entry name" value="ANK"/>
    <property type="match status" value="5"/>
</dbReference>
<dbReference type="SUPFAM" id="SSF53474">
    <property type="entry name" value="alpha/beta-Hydrolases"/>
    <property type="match status" value="1"/>
</dbReference>
<keyword evidence="5" id="KW-1185">Reference proteome</keyword>
<reference evidence="4 5" key="1">
    <citation type="submission" date="2020-02" db="EMBL/GenBank/DDBJ databases">
        <authorList>
            <person name="Ferguson B K."/>
        </authorList>
    </citation>
    <scope>NUCLEOTIDE SEQUENCE [LARGE SCALE GENOMIC DNA]</scope>
</reference>
<feature type="compositionally biased region" description="Basic residues" evidence="2">
    <location>
        <begin position="716"/>
        <end position="729"/>
    </location>
</feature>
<evidence type="ECO:0000259" key="3">
    <source>
        <dbReference type="Pfam" id="PF00151"/>
    </source>
</evidence>
<gene>
    <name evidence="4" type="ORF">TBRA_LOCUS1950</name>
</gene>
<dbReference type="Gene3D" id="1.25.40.20">
    <property type="entry name" value="Ankyrin repeat-containing domain"/>
    <property type="match status" value="1"/>
</dbReference>
<dbReference type="Pfam" id="PF12796">
    <property type="entry name" value="Ank_2"/>
    <property type="match status" value="2"/>
</dbReference>
<dbReference type="InterPro" id="IPR002110">
    <property type="entry name" value="Ankyrin_rpt"/>
</dbReference>
<evidence type="ECO:0000313" key="5">
    <source>
        <dbReference type="Proteomes" id="UP000479190"/>
    </source>
</evidence>
<feature type="compositionally biased region" description="Basic and acidic residues" evidence="2">
    <location>
        <begin position="734"/>
        <end position="747"/>
    </location>
</feature>
<accession>A0A6H5I0F0</accession>
<keyword evidence="1" id="KW-0040">ANK repeat</keyword>
<sequence>MSNVNRYSARLKLFALFVSGDDKWVTARIVSSGDSFGSVYELHRGCYRVSSARTKTMSTEDYPYLEIQTNEERLAVFLTACMLGNHVAVARYLKLGQNPNFSPPGMDPPLHLALKYRHRQVVELLLRRGCAHPNLANAAGHPPLHCMARNENYEDFAELLLNSISALQYPGLVNSLDRSGNPPLHYALMFNNWKMVEILLRRDADPNLVNADGVTPLHVICHRKVDDDLMKRFFEICHDVQKLVLVDVLDENGQPPLQYAVQYGLVKATEVLLREDANPKLANAEGLTALHHISKSANAHPMIAIPQDLRRGTVLIDAWDVTNRLLLRRGAIRTWPTTKERLHRTSFARLTAILTWQNRYSLSSRKQWQLRPKKRKSRYRWRLRASLARHRRSRLRNATAARKTNQSKNHHERAWVDCHALLDRLRVVSRLTIIIHVHFQDCLHKGSTLVEEATAACGSSSGRAIFCQRRAIHTRTENEYAARYCLTRVLHSFIITRRNRLQYSYSNCIRSLMIFSSYNCSETLSVTLQKEKRKNDWFDDATSKELLHTVNIIITIMSRIRHYVQFRIARDCARGVHIEFDSRVCHRRLPFHIYSTLSSFVCVEFYALGVERELESFIKARSTGNEMDSARFAGKQSICIDFASGKSRVIPADRRAITDKESETWTNSEPEKSTNDTTTLDSIKTNVVEEQPSPPKVESSTPDEHLSGRNHETRKSKSKRVKNYLRRCKGALTKGDDSHSCERKKSEQQQSSSSAWYVDDKKDSVEAPPPPAVAADPSSVKEASSSSISESPEPPPRADLGDEIKAEDIFELCKLRSESKSSLLDDGDEKVVEDYSSSNNLADNVEINRNVEKADGTTSKPPLLLWNESNEEVVAVVAKAESEAAEAEADGELNKCDSSDTLIAEQEEEKSEDNSGPATPTIIPPTTVVSLKFSITLLWWWINAIIDRNRALHDNEIWPADCMDRPDLRTHESEGRMTYTAQIESANVPLFKWTFHYSKRPNLIHEKQNLKMILNDLKITNLINSDYFKPPPLDGEYLYILEIYKWQSQNNCIKAPRQESRAHSEKVTVSQLFGAALCVYIIHTTSYGIMSQAESAPVYSCVSLPQRSAQFKCTRQPGKHRWNQLALHRSQLGRPDERHNRPTCSRVTITSRVKRITGLDPAQPCFKGVHLSLRLDKEDAEFVDVIHTQTGKRGSPASSRWDCASERVTWTFTSTAVSISWPAKSRIYVSRAETRMSFSIQSRRSTCRIDQDDVQSWNGSQVLHRVDG</sequence>
<dbReference type="OrthoDB" id="19174at2759"/>
<dbReference type="PROSITE" id="PS50297">
    <property type="entry name" value="ANK_REP_REGION"/>
    <property type="match status" value="2"/>
</dbReference>
<evidence type="ECO:0000313" key="4">
    <source>
        <dbReference type="EMBL" id="CAB0029931.1"/>
    </source>
</evidence>
<name>A0A6H5I0F0_9HYME</name>
<dbReference type="EMBL" id="CADCXV010000380">
    <property type="protein sequence ID" value="CAB0029931.1"/>
    <property type="molecule type" value="Genomic_DNA"/>
</dbReference>